<evidence type="ECO:0000256" key="9">
    <source>
        <dbReference type="ARBA" id="ARBA00022842"/>
    </source>
</evidence>
<dbReference type="InterPro" id="IPR032882">
    <property type="entry name" value="SrkA/RdoA"/>
</dbReference>
<dbReference type="SUPFAM" id="SSF56112">
    <property type="entry name" value="Protein kinase-like (PK-like)"/>
    <property type="match status" value="1"/>
</dbReference>
<gene>
    <name evidence="12" type="ordered locus">BMS_1143</name>
</gene>
<dbReference type="GO" id="GO:0005737">
    <property type="term" value="C:cytoplasm"/>
    <property type="evidence" value="ECO:0007669"/>
    <property type="project" value="TreeGrafter"/>
</dbReference>
<dbReference type="Gene3D" id="3.30.200.70">
    <property type="match status" value="1"/>
</dbReference>
<dbReference type="Pfam" id="PF01636">
    <property type="entry name" value="APH"/>
    <property type="match status" value="1"/>
</dbReference>
<evidence type="ECO:0000256" key="7">
    <source>
        <dbReference type="ARBA" id="ARBA00022777"/>
    </source>
</evidence>
<evidence type="ECO:0000313" key="12">
    <source>
        <dbReference type="EMBL" id="CBW26021.1"/>
    </source>
</evidence>
<evidence type="ECO:0000313" key="13">
    <source>
        <dbReference type="Proteomes" id="UP000008963"/>
    </source>
</evidence>
<protein>
    <recommendedName>
        <fullName evidence="11">Aminoglycoside phosphotransferase domain-containing protein</fullName>
    </recommendedName>
</protein>
<keyword evidence="9" id="KW-0460">Magnesium</keyword>
<accession>E1WYH3</accession>
<feature type="domain" description="Aminoglycoside phosphotransferase" evidence="11">
    <location>
        <begin position="54"/>
        <end position="259"/>
    </location>
</feature>
<dbReference type="HOGENOM" id="CLU_054715_0_0_7"/>
<keyword evidence="4" id="KW-0808">Transferase</keyword>
<dbReference type="eggNOG" id="COG2334">
    <property type="taxonomic scope" value="Bacteria"/>
</dbReference>
<evidence type="ECO:0000256" key="3">
    <source>
        <dbReference type="ARBA" id="ARBA00022553"/>
    </source>
</evidence>
<dbReference type="InterPro" id="IPR002575">
    <property type="entry name" value="Aminoglycoside_PTrfase"/>
</dbReference>
<evidence type="ECO:0000256" key="10">
    <source>
        <dbReference type="ARBA" id="ARBA00023016"/>
    </source>
</evidence>
<evidence type="ECO:0000256" key="8">
    <source>
        <dbReference type="ARBA" id="ARBA00022840"/>
    </source>
</evidence>
<evidence type="ECO:0000256" key="4">
    <source>
        <dbReference type="ARBA" id="ARBA00022679"/>
    </source>
</evidence>
<keyword evidence="2" id="KW-0723">Serine/threonine-protein kinase</keyword>
<organism evidence="12 13">
    <name type="scientific">Halobacteriovorax marinus (strain ATCC BAA-682 / DSM 15412 / SJ)</name>
    <name type="common">Bacteriovorax marinus</name>
    <dbReference type="NCBI Taxonomy" id="862908"/>
    <lineage>
        <taxon>Bacteria</taxon>
        <taxon>Pseudomonadati</taxon>
        <taxon>Bdellovibrionota</taxon>
        <taxon>Bacteriovoracia</taxon>
        <taxon>Bacteriovoracales</taxon>
        <taxon>Halobacteriovoraceae</taxon>
        <taxon>Halobacteriovorax</taxon>
    </lineage>
</organism>
<evidence type="ECO:0000256" key="2">
    <source>
        <dbReference type="ARBA" id="ARBA00022527"/>
    </source>
</evidence>
<dbReference type="Gene3D" id="1.10.510.10">
    <property type="entry name" value="Transferase(Phosphotransferase) domain 1"/>
    <property type="match status" value="1"/>
</dbReference>
<dbReference type="GO" id="GO:0004674">
    <property type="term" value="F:protein serine/threonine kinase activity"/>
    <property type="evidence" value="ECO:0007669"/>
    <property type="project" value="UniProtKB-KW"/>
</dbReference>
<keyword evidence="3" id="KW-0597">Phosphoprotein</keyword>
<evidence type="ECO:0000256" key="6">
    <source>
        <dbReference type="ARBA" id="ARBA00022741"/>
    </source>
</evidence>
<dbReference type="RefSeq" id="WP_014243805.1">
    <property type="nucleotide sequence ID" value="NC_016620.1"/>
</dbReference>
<sequence length="334" mass="38979">MSKQFWIDQFAPTDSELQSSFLNLNITDCKSTVEEIGFSSASGVSYDSAENRVFGFDEIVVKFYRPGRWSKEAIEEEFVFLKDLQDHGVSFVRPIGEVGTWKGLNYIVYERVARPYVDDRSILDEESVKRMVHTVAQIHKVGAKREASHRPFFNPKDMGEGCFEVIQRAGFLPTSQFKRYEDVISELVRKVASFGDIPIQRIHGDTYSGNVLWKGSHPIFMDLDDFQVGPVAIDVKLLSFPWRLDSLSEQMDRRERRAIQNEMVLKFYREVNDFPKEWEKLFPLLSVYRDIQFDAWFSARWNEPGFAKNYEDDDITQESWWLENLEGLEDLLNS</sequence>
<dbReference type="EMBL" id="FQ312005">
    <property type="protein sequence ID" value="CBW26021.1"/>
    <property type="molecule type" value="Genomic_DNA"/>
</dbReference>
<dbReference type="GO" id="GO:0005524">
    <property type="term" value="F:ATP binding"/>
    <property type="evidence" value="ECO:0007669"/>
    <property type="project" value="UniProtKB-KW"/>
</dbReference>
<dbReference type="PATRIC" id="fig|862908.3.peg.1088"/>
<dbReference type="PANTHER" id="PTHR39573:SF1">
    <property type="entry name" value="STRESS RESPONSE KINASE A"/>
    <property type="match status" value="1"/>
</dbReference>
<keyword evidence="13" id="KW-1185">Reference proteome</keyword>
<keyword evidence="8" id="KW-0067">ATP-binding</keyword>
<dbReference type="AlphaFoldDB" id="E1WYH3"/>
<keyword evidence="7" id="KW-0418">Kinase</keyword>
<keyword evidence="6" id="KW-0547">Nucleotide-binding</keyword>
<evidence type="ECO:0000259" key="11">
    <source>
        <dbReference type="Pfam" id="PF01636"/>
    </source>
</evidence>
<name>E1WYH3_HALMS</name>
<reference evidence="13" key="1">
    <citation type="journal article" date="2013" name="ISME J.">
        <title>A small predatory core genome in the divergent marine Bacteriovorax marinus SJ and the terrestrial Bdellovibrio bacteriovorus.</title>
        <authorList>
            <person name="Crossman L.C."/>
            <person name="Chen H."/>
            <person name="Cerdeno-Tarraga A.M."/>
            <person name="Brooks K."/>
            <person name="Quail M.A."/>
            <person name="Pineiro S.A."/>
            <person name="Hobley L."/>
            <person name="Sockett R.E."/>
            <person name="Bentley S.D."/>
            <person name="Parkhill J."/>
            <person name="Williams H.N."/>
            <person name="Stine O.C."/>
        </authorList>
    </citation>
    <scope>NUCLEOTIDE SEQUENCE [LARGE SCALE GENOMIC DNA]</scope>
    <source>
        <strain evidence="13">ATCC BAA-682 / DSM 15412 / SJ</strain>
    </source>
</reference>
<proteinExistence type="predicted"/>
<dbReference type="Gene3D" id="1.20.1270.170">
    <property type="match status" value="1"/>
</dbReference>
<dbReference type="KEGG" id="bmx:BMS_1143"/>
<evidence type="ECO:0000256" key="1">
    <source>
        <dbReference type="ARBA" id="ARBA00022490"/>
    </source>
</evidence>
<keyword evidence="5" id="KW-0479">Metal-binding</keyword>
<dbReference type="PANTHER" id="PTHR39573">
    <property type="entry name" value="STRESS RESPONSE KINASE A"/>
    <property type="match status" value="1"/>
</dbReference>
<dbReference type="GO" id="GO:0046872">
    <property type="term" value="F:metal ion binding"/>
    <property type="evidence" value="ECO:0007669"/>
    <property type="project" value="UniProtKB-KW"/>
</dbReference>
<dbReference type="OrthoDB" id="5392197at2"/>
<evidence type="ECO:0000256" key="5">
    <source>
        <dbReference type="ARBA" id="ARBA00022723"/>
    </source>
</evidence>
<dbReference type="Proteomes" id="UP000008963">
    <property type="component" value="Chromosome"/>
</dbReference>
<keyword evidence="1" id="KW-0963">Cytoplasm</keyword>
<keyword evidence="10" id="KW-0346">Stress response</keyword>
<dbReference type="InterPro" id="IPR011009">
    <property type="entry name" value="Kinase-like_dom_sf"/>
</dbReference>